<dbReference type="AlphaFoldDB" id="A0A316ZDW0"/>
<dbReference type="STRING" id="58919.A0A316ZDW0"/>
<name>A0A316ZDW0_9BASI</name>
<dbReference type="Pfam" id="PF01425">
    <property type="entry name" value="Amidase"/>
    <property type="match status" value="1"/>
</dbReference>
<dbReference type="GeneID" id="37269186"/>
<proteinExistence type="predicted"/>
<reference evidence="2 3" key="1">
    <citation type="journal article" date="2018" name="Mol. Biol. Evol.">
        <title>Broad Genomic Sampling Reveals a Smut Pathogenic Ancestry of the Fungal Clade Ustilaginomycotina.</title>
        <authorList>
            <person name="Kijpornyongpan T."/>
            <person name="Mondo S.J."/>
            <person name="Barry K."/>
            <person name="Sandor L."/>
            <person name="Lee J."/>
            <person name="Lipzen A."/>
            <person name="Pangilinan J."/>
            <person name="LaButti K."/>
            <person name="Hainaut M."/>
            <person name="Henrissat B."/>
            <person name="Grigoriev I.V."/>
            <person name="Spatafora J.W."/>
            <person name="Aime M.C."/>
        </authorList>
    </citation>
    <scope>NUCLEOTIDE SEQUENCE [LARGE SCALE GENOMIC DNA]</scope>
    <source>
        <strain evidence="2 3">MCA 4186</strain>
    </source>
</reference>
<keyword evidence="3" id="KW-1185">Reference proteome</keyword>
<gene>
    <name evidence="2" type="ORF">FA09DRAFT_328104</name>
</gene>
<evidence type="ECO:0000313" key="3">
    <source>
        <dbReference type="Proteomes" id="UP000245946"/>
    </source>
</evidence>
<dbReference type="EMBL" id="KZ819286">
    <property type="protein sequence ID" value="PWN99957.1"/>
    <property type="molecule type" value="Genomic_DNA"/>
</dbReference>
<dbReference type="RefSeq" id="XP_025600236.1">
    <property type="nucleotide sequence ID" value="XM_025741642.1"/>
</dbReference>
<dbReference type="PANTHER" id="PTHR42678">
    <property type="entry name" value="AMIDASE"/>
    <property type="match status" value="1"/>
</dbReference>
<dbReference type="Proteomes" id="UP000245946">
    <property type="component" value="Unassembled WGS sequence"/>
</dbReference>
<dbReference type="InterPro" id="IPR023631">
    <property type="entry name" value="Amidase_dom"/>
</dbReference>
<dbReference type="PANTHER" id="PTHR42678:SF34">
    <property type="entry name" value="OS04G0183300 PROTEIN"/>
    <property type="match status" value="1"/>
</dbReference>
<sequence>MAAPLNLRELSVSRAQQLLFSRQLSCAQLVEHYLARIARFDQAGAALNAVIRLMPAALAEAAALDEELQRAAHDTSALRARRPLFGIPVLLKDQAETAGVETSFGSVDAAAYVPETDATCVVRLRAAGAIILAKTTMPPWACSFFSLGNLTGPTRNPYDGARDSGGSSSGSAAGCAADFAVLAVAEDTGGSVRLPAAWCGLVGLRPTPGLISGAGCSPLLPGQDTLGPMARTVLDAAHLLDALVGFDPKDVLSSTNVLAPRPEGGYASALSKHSQLRGLRFGVLTQCFGDESEAEGSASNATARAALSKLQDAGIELVEVSVEQLWEQVAFTSLYVQEGRQSLERFFASRPALGFTDVASLHVDPAVELLKLLQTKAPALASEDKKFGERLRAKELFQRRMLSLYAQEKLDAFIYPSAKTPAPLRSDIESGRYAFDGIPTNTVIASQLCWPAITLPAGLTSSDGQLGGLPVGLELMTPPYSDARLLSLAHGVEQATQARVPPPGLD</sequence>
<dbReference type="InterPro" id="IPR036928">
    <property type="entry name" value="AS_sf"/>
</dbReference>
<evidence type="ECO:0000259" key="1">
    <source>
        <dbReference type="Pfam" id="PF01425"/>
    </source>
</evidence>
<dbReference type="SUPFAM" id="SSF75304">
    <property type="entry name" value="Amidase signature (AS) enzymes"/>
    <property type="match status" value="1"/>
</dbReference>
<feature type="domain" description="Amidase" evidence="1">
    <location>
        <begin position="29"/>
        <end position="486"/>
    </location>
</feature>
<dbReference type="Gene3D" id="3.90.1300.10">
    <property type="entry name" value="Amidase signature (AS) domain"/>
    <property type="match status" value="1"/>
</dbReference>
<accession>A0A316ZDW0</accession>
<evidence type="ECO:0000313" key="2">
    <source>
        <dbReference type="EMBL" id="PWN99957.1"/>
    </source>
</evidence>
<dbReference type="OrthoDB" id="566138at2759"/>
<organism evidence="2 3">
    <name type="scientific">Tilletiopsis washingtonensis</name>
    <dbReference type="NCBI Taxonomy" id="58919"/>
    <lineage>
        <taxon>Eukaryota</taxon>
        <taxon>Fungi</taxon>
        <taxon>Dikarya</taxon>
        <taxon>Basidiomycota</taxon>
        <taxon>Ustilaginomycotina</taxon>
        <taxon>Exobasidiomycetes</taxon>
        <taxon>Entylomatales</taxon>
        <taxon>Entylomatales incertae sedis</taxon>
        <taxon>Tilletiopsis</taxon>
    </lineage>
</organism>
<protein>
    <submittedName>
        <fullName evidence="2">Amidase</fullName>
    </submittedName>
</protein>